<dbReference type="InterPro" id="IPR006640">
    <property type="entry name" value="SprT-like_domain"/>
</dbReference>
<organism evidence="2">
    <name type="scientific">Arcella intermedia</name>
    <dbReference type="NCBI Taxonomy" id="1963864"/>
    <lineage>
        <taxon>Eukaryota</taxon>
        <taxon>Amoebozoa</taxon>
        <taxon>Tubulinea</taxon>
        <taxon>Elardia</taxon>
        <taxon>Arcellinida</taxon>
        <taxon>Sphaerothecina</taxon>
        <taxon>Arcellidae</taxon>
        <taxon>Arcella</taxon>
    </lineage>
</organism>
<dbReference type="GO" id="GO:0006950">
    <property type="term" value="P:response to stress"/>
    <property type="evidence" value="ECO:0007669"/>
    <property type="project" value="UniProtKB-ARBA"/>
</dbReference>
<name>A0A6B2LRF1_9EUKA</name>
<dbReference type="PANTHER" id="PTHR23099:SF0">
    <property type="entry name" value="GERM CELL NUCLEAR ACIDIC PROTEIN"/>
    <property type="match status" value="1"/>
</dbReference>
<feature type="domain" description="SprT-like" evidence="1">
    <location>
        <begin position="6"/>
        <end position="120"/>
    </location>
</feature>
<dbReference type="EMBL" id="GIBP01010723">
    <property type="protein sequence ID" value="NDV39692.1"/>
    <property type="molecule type" value="Transcribed_RNA"/>
</dbReference>
<evidence type="ECO:0000313" key="2">
    <source>
        <dbReference type="EMBL" id="NDV39692.1"/>
    </source>
</evidence>
<proteinExistence type="predicted"/>
<protein>
    <recommendedName>
        <fullName evidence="1">SprT-like domain-containing protein</fullName>
    </recommendedName>
</protein>
<dbReference type="GO" id="GO:0005634">
    <property type="term" value="C:nucleus"/>
    <property type="evidence" value="ECO:0007669"/>
    <property type="project" value="TreeGrafter"/>
</dbReference>
<dbReference type="Pfam" id="PF10263">
    <property type="entry name" value="SprT-like"/>
    <property type="match status" value="1"/>
</dbReference>
<dbReference type="AlphaFoldDB" id="A0A6B2LRF1"/>
<accession>A0A6B2LRF1</accession>
<sequence>MSHREGYVLMLFKKFNEAVANNRLEKSFKIVWSGRLRTTAGRALLSRNSQQHMAEIELSSKILNSFEKLFQTICHELCHCTVWLIDHTKGDHGPLWVKWMRITKAHFPQLQITRCHNYET</sequence>
<dbReference type="SMART" id="SM00731">
    <property type="entry name" value="SprT"/>
    <property type="match status" value="1"/>
</dbReference>
<evidence type="ECO:0000259" key="1">
    <source>
        <dbReference type="SMART" id="SM00731"/>
    </source>
</evidence>
<reference evidence="2" key="1">
    <citation type="journal article" date="2020" name="J. Eukaryot. Microbiol.">
        <title>De novo Sequencing, Assembly and Annotation of the Transcriptome for the Free-Living Testate Amoeba Arcella intermedia.</title>
        <authorList>
            <person name="Ribeiro G.M."/>
            <person name="Porfirio-Sousa A.L."/>
            <person name="Maurer-Alcala X.X."/>
            <person name="Katz L.A."/>
            <person name="Lahr D.J.G."/>
        </authorList>
    </citation>
    <scope>NUCLEOTIDE SEQUENCE</scope>
</reference>
<dbReference type="PANTHER" id="PTHR23099">
    <property type="entry name" value="TRANSCRIPTIONAL REGULATOR"/>
    <property type="match status" value="1"/>
</dbReference>